<keyword evidence="6 7" id="KW-0460">Magnesium</keyword>
<comment type="catalytic activity">
    <reaction evidence="1">
        <text>Exonucleolytic cleavage in the 3'- to 5'-direction to yield nucleoside 5'-phosphates.</text>
        <dbReference type="EC" id="3.1.11.2"/>
    </reaction>
</comment>
<proteinExistence type="inferred from homology"/>
<evidence type="ECO:0000256" key="4">
    <source>
        <dbReference type="ARBA" id="ARBA00022723"/>
    </source>
</evidence>
<feature type="compositionally biased region" description="Basic and acidic residues" evidence="8">
    <location>
        <begin position="165"/>
        <end position="178"/>
    </location>
</feature>
<feature type="compositionally biased region" description="Basic residues" evidence="8">
    <location>
        <begin position="179"/>
        <end position="188"/>
    </location>
</feature>
<feature type="compositionally biased region" description="Basic and acidic residues" evidence="8">
    <location>
        <begin position="1"/>
        <end position="32"/>
    </location>
</feature>
<dbReference type="Gene3D" id="3.60.10.10">
    <property type="entry name" value="Endonuclease/exonuclease/phosphatase"/>
    <property type="match status" value="1"/>
</dbReference>
<evidence type="ECO:0000256" key="7">
    <source>
        <dbReference type="RuleBase" id="RU362131"/>
    </source>
</evidence>
<name>A0ABM1N7E9_NICVS</name>
<keyword evidence="11" id="KW-0456">Lyase</keyword>
<evidence type="ECO:0000313" key="10">
    <source>
        <dbReference type="Proteomes" id="UP000695000"/>
    </source>
</evidence>
<dbReference type="InterPro" id="IPR020848">
    <property type="entry name" value="AP_endonuclease_F1_CS"/>
</dbReference>
<evidence type="ECO:0000256" key="3">
    <source>
        <dbReference type="ARBA" id="ARBA00007092"/>
    </source>
</evidence>
<feature type="compositionally biased region" description="Basic and acidic residues" evidence="8">
    <location>
        <begin position="312"/>
        <end position="321"/>
    </location>
</feature>
<dbReference type="PROSITE" id="PS51435">
    <property type="entry name" value="AP_NUCLEASE_F1_4"/>
    <property type="match status" value="1"/>
</dbReference>
<dbReference type="SMART" id="SM00384">
    <property type="entry name" value="AT_hook"/>
    <property type="match status" value="4"/>
</dbReference>
<evidence type="ECO:0000259" key="9">
    <source>
        <dbReference type="Pfam" id="PF03372"/>
    </source>
</evidence>
<feature type="compositionally biased region" description="Acidic residues" evidence="8">
    <location>
        <begin position="105"/>
        <end position="115"/>
    </location>
</feature>
<dbReference type="EC" id="3.1.-.-" evidence="7"/>
<dbReference type="GeneID" id="108567056"/>
<feature type="compositionally biased region" description="Basic residues" evidence="8">
    <location>
        <begin position="252"/>
        <end position="261"/>
    </location>
</feature>
<keyword evidence="7" id="KW-0234">DNA repair</keyword>
<dbReference type="PRINTS" id="PR00929">
    <property type="entry name" value="ATHOOK"/>
</dbReference>
<dbReference type="InterPro" id="IPR020847">
    <property type="entry name" value="AP_endonuclease_F1_BS"/>
</dbReference>
<evidence type="ECO:0000256" key="8">
    <source>
        <dbReference type="SAM" id="MobiDB-lite"/>
    </source>
</evidence>
<evidence type="ECO:0000256" key="1">
    <source>
        <dbReference type="ARBA" id="ARBA00000493"/>
    </source>
</evidence>
<dbReference type="InterPro" id="IPR004808">
    <property type="entry name" value="AP_endonuc_1"/>
</dbReference>
<keyword evidence="10" id="KW-1185">Reference proteome</keyword>
<dbReference type="InterPro" id="IPR005135">
    <property type="entry name" value="Endo/exonuclease/phosphatase"/>
</dbReference>
<dbReference type="InterPro" id="IPR017956">
    <property type="entry name" value="AT_hook_DNA-bd_motif"/>
</dbReference>
<evidence type="ECO:0000256" key="5">
    <source>
        <dbReference type="ARBA" id="ARBA00022801"/>
    </source>
</evidence>
<dbReference type="PANTHER" id="PTHR22748:SF6">
    <property type="entry name" value="DNA-(APURINIC OR APYRIMIDINIC SITE) ENDONUCLEASE"/>
    <property type="match status" value="1"/>
</dbReference>
<dbReference type="PROSITE" id="PS00727">
    <property type="entry name" value="AP_NUCLEASE_F1_2"/>
    <property type="match status" value="1"/>
</dbReference>
<protein>
    <recommendedName>
        <fullName evidence="7">DNA-(apurinic or apyrimidinic site) endonuclease</fullName>
        <ecNumber evidence="7">3.1.-.-</ecNumber>
    </recommendedName>
</protein>
<organism evidence="10 11">
    <name type="scientific">Nicrophorus vespilloides</name>
    <name type="common">Boreal carrion beetle</name>
    <dbReference type="NCBI Taxonomy" id="110193"/>
    <lineage>
        <taxon>Eukaryota</taxon>
        <taxon>Metazoa</taxon>
        <taxon>Ecdysozoa</taxon>
        <taxon>Arthropoda</taxon>
        <taxon>Hexapoda</taxon>
        <taxon>Insecta</taxon>
        <taxon>Pterygota</taxon>
        <taxon>Neoptera</taxon>
        <taxon>Endopterygota</taxon>
        <taxon>Coleoptera</taxon>
        <taxon>Polyphaga</taxon>
        <taxon>Staphyliniformia</taxon>
        <taxon>Silphidae</taxon>
        <taxon>Nicrophorinae</taxon>
        <taxon>Nicrophorus</taxon>
    </lineage>
</organism>
<evidence type="ECO:0000313" key="11">
    <source>
        <dbReference type="RefSeq" id="XP_017782749.1"/>
    </source>
</evidence>
<feature type="compositionally biased region" description="Acidic residues" evidence="8">
    <location>
        <begin position="193"/>
        <end position="205"/>
    </location>
</feature>
<dbReference type="SUPFAM" id="SSF56219">
    <property type="entry name" value="DNase I-like"/>
    <property type="match status" value="1"/>
</dbReference>
<reference evidence="11" key="1">
    <citation type="submission" date="2025-08" db="UniProtKB">
        <authorList>
            <consortium name="RefSeq"/>
        </authorList>
    </citation>
    <scope>IDENTIFICATION</scope>
    <source>
        <tissue evidence="11">Whole Larva</tissue>
    </source>
</reference>
<comment type="cofactor">
    <cofactor evidence="2">
        <name>Mn(2+)</name>
        <dbReference type="ChEBI" id="CHEBI:29035"/>
    </cofactor>
</comment>
<evidence type="ECO:0000256" key="2">
    <source>
        <dbReference type="ARBA" id="ARBA00001936"/>
    </source>
</evidence>
<dbReference type="CDD" id="cd09087">
    <property type="entry name" value="Ape1-like_AP-endo"/>
    <property type="match status" value="1"/>
</dbReference>
<dbReference type="Pfam" id="PF03372">
    <property type="entry name" value="Exo_endo_phos"/>
    <property type="match status" value="1"/>
</dbReference>
<feature type="compositionally biased region" description="Acidic residues" evidence="8">
    <location>
        <begin position="154"/>
        <end position="164"/>
    </location>
</feature>
<gene>
    <name evidence="11" type="primary">LOC108567056</name>
</gene>
<keyword evidence="5" id="KW-0378">Hydrolase</keyword>
<dbReference type="Proteomes" id="UP000695000">
    <property type="component" value="Unplaced"/>
</dbReference>
<dbReference type="NCBIfam" id="TIGR00195">
    <property type="entry name" value="exoDNase_III"/>
    <property type="match status" value="1"/>
</dbReference>
<accession>A0ABM1N7E9</accession>
<feature type="region of interest" description="Disordered" evidence="8">
    <location>
        <begin position="1"/>
        <end position="331"/>
    </location>
</feature>
<sequence>MPPKRKAAEPKVDDEVKSEAPKSKRGQKKEPVEELGNGDIEPTKKTGRGRQAKKMEEEVNGDAQKPEPKKPKGRAKKEKVIENDEDTEEVEPKKTKGRAKKQILPEEDDAEENEIVSEPKKTKGRQKKQPVQKIVEDEEKPKKGRGRQKKQTEADVEEDQEMDDVEKSVEKNDVEEKPKKGRGRQKKQKQTDVEDDIEMDGAEIVENDKVEEKPKKGRGRQKKQIQADVEDDQELDQPETVEDDVKVEEKPKKGRGRQKKQKVTEVVGDQEEDEEVEKEKPGTKRGRGKQTNLKEASDSDESAVSKPKRGRKKEDEVEKTKPKPTLMNKTDTDYSNIEFSCTKTSKDGDEANYVVSSWNVDGLRAWLKKSGLTYIQAENADVLCLQETKCSQEKLPEEITTVDGYKKYWASSKKDGYAGVALFSKVMPIDVKYGIGNEDHDEEGRCITAEFKKFFVISVYVPNAGRKLVTLSKRLEWNDLFMKFVQDLDKIKPVIICGDMNVAHSEIDLSNPKTNKRNAGFTQEERDGMSDFLDCGFVDTYRKLYPDKENMYTFWSYMNNARSKNVGWRLDYFLISERLANSVCDNVIRNTIYGSDHCPITLFLNIK</sequence>
<dbReference type="NCBIfam" id="TIGR00633">
    <property type="entry name" value="xth"/>
    <property type="match status" value="1"/>
</dbReference>
<comment type="similarity">
    <text evidence="3 7">Belongs to the DNA repair enzymes AP/ExoA family.</text>
</comment>
<evidence type="ECO:0000256" key="6">
    <source>
        <dbReference type="ARBA" id="ARBA00022842"/>
    </source>
</evidence>
<dbReference type="PROSITE" id="PS00728">
    <property type="entry name" value="AP_NUCLEASE_F1_3"/>
    <property type="match status" value="1"/>
</dbReference>
<dbReference type="InterPro" id="IPR036691">
    <property type="entry name" value="Endo/exonu/phosph_ase_sf"/>
</dbReference>
<keyword evidence="7" id="KW-0227">DNA damage</keyword>
<dbReference type="GO" id="GO:0016829">
    <property type="term" value="F:lyase activity"/>
    <property type="evidence" value="ECO:0007669"/>
    <property type="project" value="UniProtKB-KW"/>
</dbReference>
<feature type="compositionally biased region" description="Acidic residues" evidence="8">
    <location>
        <begin position="228"/>
        <end position="242"/>
    </location>
</feature>
<feature type="domain" description="Endonuclease/exonuclease/phosphatase" evidence="9">
    <location>
        <begin position="357"/>
        <end position="597"/>
    </location>
</feature>
<dbReference type="PROSITE" id="PS00726">
    <property type="entry name" value="AP_NUCLEASE_F1_1"/>
    <property type="match status" value="1"/>
</dbReference>
<comment type="cofactor">
    <cofactor evidence="7">
        <name>Mg(2+)</name>
        <dbReference type="ChEBI" id="CHEBI:18420"/>
    </cofactor>
    <cofactor evidence="7">
        <name>Mn(2+)</name>
        <dbReference type="ChEBI" id="CHEBI:29035"/>
    </cofactor>
    <text evidence="7">Probably binds two magnesium or manganese ions per subunit.</text>
</comment>
<keyword evidence="4 7" id="KW-0479">Metal-binding</keyword>
<dbReference type="PANTHER" id="PTHR22748">
    <property type="entry name" value="AP ENDONUCLEASE"/>
    <property type="match status" value="1"/>
</dbReference>
<dbReference type="RefSeq" id="XP_017782749.1">
    <property type="nucleotide sequence ID" value="XM_017927260.1"/>
</dbReference>